<dbReference type="GO" id="GO:0005524">
    <property type="term" value="F:ATP binding"/>
    <property type="evidence" value="ECO:0007669"/>
    <property type="project" value="InterPro"/>
</dbReference>
<dbReference type="Pfam" id="PF00005">
    <property type="entry name" value="ABC_tran"/>
    <property type="match status" value="1"/>
</dbReference>
<feature type="non-terminal residue" evidence="5">
    <location>
        <position position="137"/>
    </location>
</feature>
<organism evidence="5">
    <name type="scientific">marine sediment metagenome</name>
    <dbReference type="NCBI Taxonomy" id="412755"/>
    <lineage>
        <taxon>unclassified sequences</taxon>
        <taxon>metagenomes</taxon>
        <taxon>ecological metagenomes</taxon>
    </lineage>
</organism>
<keyword evidence="1" id="KW-1003">Cell membrane</keyword>
<evidence type="ECO:0000256" key="3">
    <source>
        <dbReference type="ARBA" id="ARBA00023136"/>
    </source>
</evidence>
<evidence type="ECO:0000259" key="4">
    <source>
        <dbReference type="Pfam" id="PF00005"/>
    </source>
</evidence>
<accession>X1KLJ0</accession>
<keyword evidence="3" id="KW-0472">Membrane</keyword>
<gene>
    <name evidence="5" type="ORF">S06H3_10401</name>
</gene>
<dbReference type="InterPro" id="IPR027417">
    <property type="entry name" value="P-loop_NTPase"/>
</dbReference>
<dbReference type="Gene3D" id="3.40.50.300">
    <property type="entry name" value="P-loop containing nucleotide triphosphate hydrolases"/>
    <property type="match status" value="1"/>
</dbReference>
<sequence>MARLTIKNISKSYGNTKVLDNVNIQVQDGEFCVIVGPSGSGKTTLLNIIAGFIKPDNGEIIMDGKILNQILTKDRNIGMVFQEFGLFSHMTVRKNISFGLEIKKINKKDISKRVTEIADSLKIGKLLDKKPGILSGG</sequence>
<dbReference type="AlphaFoldDB" id="X1KLJ0"/>
<dbReference type="SUPFAM" id="SSF52540">
    <property type="entry name" value="P-loop containing nucleoside triphosphate hydrolases"/>
    <property type="match status" value="1"/>
</dbReference>
<name>X1KLJ0_9ZZZZ</name>
<dbReference type="InterPro" id="IPR047641">
    <property type="entry name" value="ABC_transpr_MalK/UgpC-like"/>
</dbReference>
<proteinExistence type="predicted"/>
<keyword evidence="2" id="KW-1278">Translocase</keyword>
<evidence type="ECO:0000313" key="5">
    <source>
        <dbReference type="EMBL" id="GAI07538.1"/>
    </source>
</evidence>
<evidence type="ECO:0000256" key="2">
    <source>
        <dbReference type="ARBA" id="ARBA00022967"/>
    </source>
</evidence>
<dbReference type="GO" id="GO:0055052">
    <property type="term" value="C:ATP-binding cassette (ABC) transporter complex, substrate-binding subunit-containing"/>
    <property type="evidence" value="ECO:0007669"/>
    <property type="project" value="TreeGrafter"/>
</dbReference>
<comment type="caution">
    <text evidence="5">The sequence shown here is derived from an EMBL/GenBank/DDBJ whole genome shotgun (WGS) entry which is preliminary data.</text>
</comment>
<dbReference type="PANTHER" id="PTHR43875">
    <property type="entry name" value="MALTODEXTRIN IMPORT ATP-BINDING PROTEIN MSMX"/>
    <property type="match status" value="1"/>
</dbReference>
<dbReference type="InterPro" id="IPR003439">
    <property type="entry name" value="ABC_transporter-like_ATP-bd"/>
</dbReference>
<reference evidence="5" key="1">
    <citation type="journal article" date="2014" name="Front. Microbiol.">
        <title>High frequency of phylogenetically diverse reductive dehalogenase-homologous genes in deep subseafloor sedimentary metagenomes.</title>
        <authorList>
            <person name="Kawai M."/>
            <person name="Futagami T."/>
            <person name="Toyoda A."/>
            <person name="Takaki Y."/>
            <person name="Nishi S."/>
            <person name="Hori S."/>
            <person name="Arai W."/>
            <person name="Tsubouchi T."/>
            <person name="Morono Y."/>
            <person name="Uchiyama I."/>
            <person name="Ito T."/>
            <person name="Fujiyama A."/>
            <person name="Inagaki F."/>
            <person name="Takami H."/>
        </authorList>
    </citation>
    <scope>NUCLEOTIDE SEQUENCE</scope>
    <source>
        <strain evidence="5">Expedition CK06-06</strain>
    </source>
</reference>
<dbReference type="PANTHER" id="PTHR43875:SF15">
    <property type="entry name" value="TREHALOSE IMPORT ATP-BINDING PROTEIN SUGC"/>
    <property type="match status" value="1"/>
</dbReference>
<feature type="domain" description="ABC transporter" evidence="4">
    <location>
        <begin position="19"/>
        <end position="137"/>
    </location>
</feature>
<dbReference type="EMBL" id="BARV01004808">
    <property type="protein sequence ID" value="GAI07538.1"/>
    <property type="molecule type" value="Genomic_DNA"/>
</dbReference>
<protein>
    <recommendedName>
        <fullName evidence="4">ABC transporter domain-containing protein</fullName>
    </recommendedName>
</protein>
<evidence type="ECO:0000256" key="1">
    <source>
        <dbReference type="ARBA" id="ARBA00022475"/>
    </source>
</evidence>
<dbReference type="GO" id="GO:0016887">
    <property type="term" value="F:ATP hydrolysis activity"/>
    <property type="evidence" value="ECO:0007669"/>
    <property type="project" value="InterPro"/>
</dbReference>